<dbReference type="InterPro" id="IPR043519">
    <property type="entry name" value="NT_sf"/>
</dbReference>
<dbReference type="Gene3D" id="1.20.120.330">
    <property type="entry name" value="Nucleotidyltransferases domain 2"/>
    <property type="match status" value="2"/>
</dbReference>
<dbReference type="PANTHER" id="PTHR30621:SF0">
    <property type="entry name" value="BIFUNCTIONAL GLUTAMINE SYNTHETASE ADENYLYLTRANSFERASE_ADENYLYL-REMOVING ENZYME"/>
    <property type="match status" value="1"/>
</dbReference>
<dbReference type="GO" id="GO:0016874">
    <property type="term" value="F:ligase activity"/>
    <property type="evidence" value="ECO:0007669"/>
    <property type="project" value="UniProtKB-KW"/>
</dbReference>
<feature type="domain" description="PII-uridylyltransferase/Glutamine-synthetase adenylyltransferase" evidence="9">
    <location>
        <begin position="302"/>
        <end position="430"/>
    </location>
</feature>
<evidence type="ECO:0000256" key="3">
    <source>
        <dbReference type="ARBA" id="ARBA00022741"/>
    </source>
</evidence>
<dbReference type="GO" id="GO:0005829">
    <property type="term" value="C:cytosol"/>
    <property type="evidence" value="ECO:0007669"/>
    <property type="project" value="TreeGrafter"/>
</dbReference>
<dbReference type="GO" id="GO:0000287">
    <property type="term" value="F:magnesium ion binding"/>
    <property type="evidence" value="ECO:0007669"/>
    <property type="project" value="UniProtKB-UniRule"/>
</dbReference>
<comment type="catalytic activity">
    <reaction evidence="7">
        <text>[glutamine synthetase]-O(4)-(5'-adenylyl)-L-tyrosine + phosphate = [glutamine synthetase]-L-tyrosine + ADP</text>
        <dbReference type="Rhea" id="RHEA:43716"/>
        <dbReference type="Rhea" id="RHEA-COMP:10660"/>
        <dbReference type="Rhea" id="RHEA-COMP:10661"/>
        <dbReference type="ChEBI" id="CHEBI:43474"/>
        <dbReference type="ChEBI" id="CHEBI:46858"/>
        <dbReference type="ChEBI" id="CHEBI:83624"/>
        <dbReference type="ChEBI" id="CHEBI:456216"/>
        <dbReference type="EC" id="2.7.7.89"/>
    </reaction>
</comment>
<keyword evidence="11" id="KW-1185">Reference proteome</keyword>
<dbReference type="Pfam" id="PF03710">
    <property type="entry name" value="GlnE"/>
    <property type="match status" value="2"/>
</dbReference>
<dbReference type="GO" id="GO:0005524">
    <property type="term" value="F:ATP binding"/>
    <property type="evidence" value="ECO:0007669"/>
    <property type="project" value="UniProtKB-UniRule"/>
</dbReference>
<evidence type="ECO:0000256" key="5">
    <source>
        <dbReference type="ARBA" id="ARBA00022842"/>
    </source>
</evidence>
<evidence type="ECO:0000256" key="1">
    <source>
        <dbReference type="ARBA" id="ARBA00022679"/>
    </source>
</evidence>
<organism evidence="10 11">
    <name type="scientific">Dongia mobilis</name>
    <dbReference type="NCBI Taxonomy" id="578943"/>
    <lineage>
        <taxon>Bacteria</taxon>
        <taxon>Pseudomonadati</taxon>
        <taxon>Pseudomonadota</taxon>
        <taxon>Alphaproteobacteria</taxon>
        <taxon>Rhodospirillales</taxon>
        <taxon>Dongiaceae</taxon>
        <taxon>Dongia</taxon>
    </lineage>
</organism>
<feature type="region of interest" description="Adenylyl removase" evidence="7">
    <location>
        <begin position="1"/>
        <end position="435"/>
    </location>
</feature>
<dbReference type="HAMAP" id="MF_00802">
    <property type="entry name" value="GlnE"/>
    <property type="match status" value="1"/>
</dbReference>
<keyword evidence="10" id="KW-0436">Ligase</keyword>
<comment type="cofactor">
    <cofactor evidence="7">
        <name>Mg(2+)</name>
        <dbReference type="ChEBI" id="CHEBI:18420"/>
    </cofactor>
</comment>
<dbReference type="EMBL" id="SNYW01000012">
    <property type="protein sequence ID" value="TDQ78916.1"/>
    <property type="molecule type" value="Genomic_DNA"/>
</dbReference>
<dbReference type="NCBIfam" id="NF010706">
    <property type="entry name" value="PRK14108.1"/>
    <property type="match status" value="1"/>
</dbReference>
<dbReference type="Pfam" id="PF08335">
    <property type="entry name" value="GlnD_UR_UTase"/>
    <property type="match status" value="1"/>
</dbReference>
<gene>
    <name evidence="7" type="primary">glnE</name>
    <name evidence="10" type="ORF">A8950_3379</name>
</gene>
<dbReference type="Gene3D" id="3.30.460.10">
    <property type="entry name" value="Beta Polymerase, domain 2"/>
    <property type="match status" value="2"/>
</dbReference>
<feature type="region of interest" description="Adenylyl transferase" evidence="7">
    <location>
        <begin position="444"/>
        <end position="973"/>
    </location>
</feature>
<proteinExistence type="inferred from homology"/>
<evidence type="ECO:0000256" key="2">
    <source>
        <dbReference type="ARBA" id="ARBA00022695"/>
    </source>
</evidence>
<dbReference type="PANTHER" id="PTHR30621">
    <property type="entry name" value="GLUTAMINE SYNTHETASE ADENYLYLTRANSFERASE"/>
    <property type="match status" value="1"/>
</dbReference>
<evidence type="ECO:0000256" key="7">
    <source>
        <dbReference type="HAMAP-Rule" id="MF_00802"/>
    </source>
</evidence>
<dbReference type="Proteomes" id="UP000295783">
    <property type="component" value="Unassembled WGS sequence"/>
</dbReference>
<evidence type="ECO:0000256" key="6">
    <source>
        <dbReference type="ARBA" id="ARBA00023268"/>
    </source>
</evidence>
<dbReference type="GO" id="GO:0000820">
    <property type="term" value="P:regulation of glutamine family amino acid metabolic process"/>
    <property type="evidence" value="ECO:0007669"/>
    <property type="project" value="UniProtKB-UniRule"/>
</dbReference>
<feature type="domain" description="Glutamate-ammonia ligase adenylyltransferase repeated" evidence="8">
    <location>
        <begin position="548"/>
        <end position="793"/>
    </location>
</feature>
<keyword evidence="6 7" id="KW-0511">Multifunctional enzyme</keyword>
<dbReference type="SUPFAM" id="SSF81301">
    <property type="entry name" value="Nucleotidyltransferase"/>
    <property type="match status" value="2"/>
</dbReference>
<evidence type="ECO:0000259" key="8">
    <source>
        <dbReference type="Pfam" id="PF03710"/>
    </source>
</evidence>
<dbReference type="InterPro" id="IPR005190">
    <property type="entry name" value="GlnE_rpt_dom"/>
</dbReference>
<comment type="similarity">
    <text evidence="7">Belongs to the GlnE family.</text>
</comment>
<dbReference type="Gene3D" id="1.20.120.1510">
    <property type="match status" value="1"/>
</dbReference>
<dbReference type="CDD" id="cd05401">
    <property type="entry name" value="NT_GlnE_GlnD_like"/>
    <property type="match status" value="2"/>
</dbReference>
<evidence type="ECO:0000313" key="10">
    <source>
        <dbReference type="EMBL" id="TDQ78916.1"/>
    </source>
</evidence>
<dbReference type="EC" id="2.7.7.42" evidence="7"/>
<dbReference type="AlphaFoldDB" id="A0A4R6WFR9"/>
<comment type="catalytic activity">
    <reaction evidence="7">
        <text>[glutamine synthetase]-L-tyrosine + ATP = [glutamine synthetase]-O(4)-(5'-adenylyl)-L-tyrosine + diphosphate</text>
        <dbReference type="Rhea" id="RHEA:18589"/>
        <dbReference type="Rhea" id="RHEA-COMP:10660"/>
        <dbReference type="Rhea" id="RHEA-COMP:10661"/>
        <dbReference type="ChEBI" id="CHEBI:30616"/>
        <dbReference type="ChEBI" id="CHEBI:33019"/>
        <dbReference type="ChEBI" id="CHEBI:46858"/>
        <dbReference type="ChEBI" id="CHEBI:83624"/>
        <dbReference type="EC" id="2.7.7.42"/>
    </reaction>
</comment>
<keyword evidence="3 7" id="KW-0547">Nucleotide-binding</keyword>
<protein>
    <recommendedName>
        <fullName evidence="7">Bifunctional glutamine synthetase adenylyltransferase/adenylyl-removing enzyme</fullName>
    </recommendedName>
    <alternativeName>
        <fullName evidence="7">ATP:glutamine synthetase adenylyltransferase</fullName>
    </alternativeName>
    <alternativeName>
        <fullName evidence="7">ATase</fullName>
    </alternativeName>
    <domain>
        <recommendedName>
            <fullName evidence="7">Glutamine synthetase adenylyl-L-tyrosine phosphorylase</fullName>
            <ecNumber evidence="7">2.7.7.89</ecNumber>
        </recommendedName>
        <alternativeName>
            <fullName evidence="7">Adenylyl removase</fullName>
            <shortName evidence="7">AR</shortName>
            <shortName evidence="7">AT-N</shortName>
        </alternativeName>
    </domain>
    <domain>
        <recommendedName>
            <fullName evidence="7">Glutamine synthetase adenylyl transferase</fullName>
            <ecNumber evidence="7">2.7.7.42</ecNumber>
        </recommendedName>
        <alternativeName>
            <fullName evidence="7">Adenylyl transferase</fullName>
            <shortName evidence="7">AT</shortName>
            <shortName evidence="7">AT-C</shortName>
        </alternativeName>
    </domain>
</protein>
<reference evidence="10 11" key="1">
    <citation type="submission" date="2019-03" db="EMBL/GenBank/DDBJ databases">
        <title>Genomic Encyclopedia of Type Strains, Phase III (KMG-III): the genomes of soil and plant-associated and newly described type strains.</title>
        <authorList>
            <person name="Whitman W."/>
        </authorList>
    </citation>
    <scope>NUCLEOTIDE SEQUENCE [LARGE SCALE GENOMIC DNA]</scope>
    <source>
        <strain evidence="10 11">CGMCC 1.7660</strain>
    </source>
</reference>
<sequence length="973" mass="107676">MLRQNLSAEDNATLAASPIAASLLAALCGNSPFLGRCLLAETGTFLELLAQDPDSVFNNVVTAVTPKSLEGLAETELMSALRRARRQVALIVATGDVSGLWPLEKVTAALTRFAETALSATLCHLLRQLAASGEIELPHPDDPELDSGFIILGLGKLGARELNYSSDIDLILLFEREKVRYTGRKTAQECFVRLARNMVRILQDSTADGYVFRIDLRLRPDPASTPLVISTLAAETYYEGMGQNWERAAMIKARVVAGDQEAGSLFLYRLRPFIWRKHLDFAAIQDIHSIKRQIHAVKGHRQVAVGGHNIKLGRGGIREIEFFAQTQQLIWGRRAKELRNRTTCGAIEGLVQVGKCSRTVADELIRAYRYLRQVEHRLQMIDDQQTQTLPDYGPALDRVAIFNGHSDTAEFEATLRYHLGRVEDHYAELFEEAPSLGAAEAGIAGSLVFTGTEDDPETVNTLQRMGFGDGSAISAQIRAWHHGRYRATRSARARELLTELMPRLLAALANSADPDIAFRRFDDFLRALPAGVQFFALLYSNPALLDLIAEAMGMAPFLAEQLARRPALLDGVLAAGLYDVSSDKDALVADLDRQLELAADFQDALDVLRRWTKDQQFQIGVRLLRGLIDGDAAGPRLSDVADCALQALFPRVMAEFLQPHGRLPGRGLALLALGKLGSREMTVTSDLDLVFLYDVPGDVENWDTLLSSGAKPLPPIQYYARLAQRLISAITAATGEGRLFEVDMRLRPSGNSGPIASGLASFEKYQATEAWTWEHMALTRARVIAGDAGFAADVRAALDRIICRERDPEKLRLDILDMRRRMAQQHRTDDVWDLKHCRGGQVDIDFIAQYLILRHARGDAAIIAGDPVVALTRIRDQGLLEPGIANTLIETARLWHCLQQIIRLVVEGRLVEAKLSEPTRRQLAQSASEPDFNALKAMVMDRQAQVFALFNKIFDVDSSEEGDRQDGSQDRDA</sequence>
<dbReference type="InterPro" id="IPR013546">
    <property type="entry name" value="PII_UdlTrfase/GS_AdlTrfase"/>
</dbReference>
<keyword evidence="5 7" id="KW-0460">Magnesium</keyword>
<evidence type="ECO:0000256" key="4">
    <source>
        <dbReference type="ARBA" id="ARBA00022840"/>
    </source>
</evidence>
<keyword evidence="2 7" id="KW-0548">Nucleotidyltransferase</keyword>
<keyword evidence="1 7" id="KW-0808">Transferase</keyword>
<comment type="function">
    <text evidence="7">Involved in the regulation of glutamine synthetase GlnA, a key enzyme in the process to assimilate ammonia. When cellular nitrogen levels are high, the C-terminal adenylyl transferase (AT) inactivates GlnA by covalent transfer of an adenylyl group from ATP to specific tyrosine residue of GlnA, thus reducing its activity. Conversely, when nitrogen levels are low, the N-terminal adenylyl removase (AR) activates GlnA by removing the adenylyl group by phosphorolysis, increasing its activity. The regulatory region of GlnE binds the signal transduction protein PII (GlnB) which indicates the nitrogen status of the cell.</text>
</comment>
<dbReference type="SUPFAM" id="SSF81593">
    <property type="entry name" value="Nucleotidyltransferase substrate binding subunit/domain"/>
    <property type="match status" value="2"/>
</dbReference>
<dbReference type="InterPro" id="IPR023057">
    <property type="entry name" value="GlnE"/>
</dbReference>
<evidence type="ECO:0000313" key="11">
    <source>
        <dbReference type="Proteomes" id="UP000295783"/>
    </source>
</evidence>
<keyword evidence="4 7" id="KW-0067">ATP-binding</keyword>
<dbReference type="GO" id="GO:0047388">
    <property type="term" value="F:[glutamine synthetase]-adenylyl-L-tyrosine phosphorylase activity"/>
    <property type="evidence" value="ECO:0007669"/>
    <property type="project" value="UniProtKB-EC"/>
</dbReference>
<dbReference type="GO" id="GO:0008882">
    <property type="term" value="F:[glutamate-ammonia-ligase] adenylyltransferase activity"/>
    <property type="evidence" value="ECO:0007669"/>
    <property type="project" value="UniProtKB-UniRule"/>
</dbReference>
<feature type="domain" description="Glutamate-ammonia ligase adenylyltransferase repeated" evidence="8">
    <location>
        <begin position="24"/>
        <end position="265"/>
    </location>
</feature>
<dbReference type="EC" id="2.7.7.89" evidence="7"/>
<evidence type="ECO:0000259" key="9">
    <source>
        <dbReference type="Pfam" id="PF08335"/>
    </source>
</evidence>
<accession>A0A4R6WFR9</accession>
<comment type="caution">
    <text evidence="10">The sequence shown here is derived from an EMBL/GenBank/DDBJ whole genome shotgun (WGS) entry which is preliminary data.</text>
</comment>
<dbReference type="NCBIfam" id="NF008292">
    <property type="entry name" value="PRK11072.1"/>
    <property type="match status" value="1"/>
</dbReference>
<name>A0A4R6WFR9_9PROT</name>